<dbReference type="CDD" id="cd06532">
    <property type="entry name" value="Glyco_transf_25"/>
    <property type="match status" value="1"/>
</dbReference>
<reference evidence="2" key="1">
    <citation type="submission" date="2021-02" db="EMBL/GenBank/DDBJ databases">
        <authorList>
            <person name="Dougan E. K."/>
            <person name="Rhodes N."/>
            <person name="Thang M."/>
            <person name="Chan C."/>
        </authorList>
    </citation>
    <scope>NUCLEOTIDE SEQUENCE</scope>
</reference>
<evidence type="ECO:0000313" key="2">
    <source>
        <dbReference type="EMBL" id="CAE8612195.1"/>
    </source>
</evidence>
<protein>
    <recommendedName>
        <fullName evidence="1">Glycosyl transferase family 25 domain-containing protein</fullName>
    </recommendedName>
</protein>
<gene>
    <name evidence="2" type="ORF">PGLA1383_LOCUS29992</name>
</gene>
<keyword evidence="3" id="KW-1185">Reference proteome</keyword>
<name>A0A813FCG2_POLGL</name>
<feature type="non-terminal residue" evidence="2">
    <location>
        <position position="1"/>
    </location>
</feature>
<dbReference type="Pfam" id="PF01755">
    <property type="entry name" value="Glyco_transf_25"/>
    <property type="match status" value="1"/>
</dbReference>
<comment type="caution">
    <text evidence="2">The sequence shown here is derived from an EMBL/GenBank/DDBJ whole genome shotgun (WGS) entry which is preliminary data.</text>
</comment>
<dbReference type="AlphaFoldDB" id="A0A813FCG2"/>
<proteinExistence type="predicted"/>
<feature type="non-terminal residue" evidence="2">
    <location>
        <position position="191"/>
    </location>
</feature>
<organism evidence="2 3">
    <name type="scientific">Polarella glacialis</name>
    <name type="common">Dinoflagellate</name>
    <dbReference type="NCBI Taxonomy" id="89957"/>
    <lineage>
        <taxon>Eukaryota</taxon>
        <taxon>Sar</taxon>
        <taxon>Alveolata</taxon>
        <taxon>Dinophyceae</taxon>
        <taxon>Suessiales</taxon>
        <taxon>Suessiaceae</taxon>
        <taxon>Polarella</taxon>
    </lineage>
</organism>
<dbReference type="EMBL" id="CAJNNV010025094">
    <property type="protein sequence ID" value="CAE8612195.1"/>
    <property type="molecule type" value="Genomic_DNA"/>
</dbReference>
<sequence>VGLGTAHGCHSRSCQQMPFAGSATATAETGLPAGRAACAGVLAYFAMAAVRNRKWRLATRLRLATAEVANGKVSASETPVPVWVINLDKSVDRWEQCLKEFATEHVHAERFPATYGKTLPKDELKEKVTFGCRYFCTPGMIGCFLSHRRIWERALSEGHAAVVALEDDVVLYPNFNKRLTSILSELPPDWD</sequence>
<dbReference type="InterPro" id="IPR002654">
    <property type="entry name" value="Glyco_trans_25"/>
</dbReference>
<dbReference type="Proteomes" id="UP000654075">
    <property type="component" value="Unassembled WGS sequence"/>
</dbReference>
<feature type="domain" description="Glycosyl transferase family 25" evidence="1">
    <location>
        <begin position="81"/>
        <end position="186"/>
    </location>
</feature>
<evidence type="ECO:0000313" key="3">
    <source>
        <dbReference type="Proteomes" id="UP000654075"/>
    </source>
</evidence>
<dbReference type="OrthoDB" id="41576at2759"/>
<evidence type="ECO:0000259" key="1">
    <source>
        <dbReference type="Pfam" id="PF01755"/>
    </source>
</evidence>
<accession>A0A813FCG2</accession>